<dbReference type="PANTHER" id="PTHR33873">
    <property type="entry name" value="TRANSCRIPTION FACTOR VOZ1"/>
    <property type="match status" value="1"/>
</dbReference>
<protein>
    <submittedName>
        <fullName evidence="2">Vascular plant one zinc finger protein</fullName>
    </submittedName>
</protein>
<sequence length="517" mass="57514">MGKGSKRAGELISVMRKGSKSGGCKTASHQHYKDRAKNRVDDLQGMFTDLQSARKESRSIDVAVLEEQVHQMLREWKNELNEPSPAASLQDGSLGSFSSDIYRLLHLCEEEDDATSGLAAPKPEPDAPKVGGNAGFQEGFSVNQGPQQQEFQLVDQCKGPPQQQEFQLVDQCKGPPSVVQNLGVNNLGFQSHLDYHAYDLHQDVEQNFCPGLDGTGLYGEDAMRQISGFLPSICPPPSAFLGPKCALWDCPRPSQTLDWCQDYCSSFHAALALNEGPPGMTPVLRPGGIGLKDGLLFAALSAKALGKDVGIPEWEGAATAKSPWNAPELFDLTVLEGETIREWLFFDKPRRAFESGNRKQRSLPDYNGRGWHESRKQVMNEYGGLKRSYYMDPQPRKDFEWHLYEYEINKCDACALYRLEFKLVDGKKSAKTKLTNDSVADLQKQLGRLTAEFPSENKRSVKGRTTKAISNDSVGNTYSAPIRLTPAREGFDYGTGAPYDYLVDNLNGYYLTYMHKE</sequence>
<dbReference type="InterPro" id="IPR039277">
    <property type="entry name" value="VOZ1/VOZ2"/>
</dbReference>
<dbReference type="OrthoDB" id="1848362at2759"/>
<dbReference type="GO" id="GO:0043565">
    <property type="term" value="F:sequence-specific DNA binding"/>
    <property type="evidence" value="ECO:0007669"/>
    <property type="project" value="TreeGrafter"/>
</dbReference>
<dbReference type="Proteomes" id="UP000585474">
    <property type="component" value="Unassembled WGS sequence"/>
</dbReference>
<feature type="region of interest" description="Disordered" evidence="1">
    <location>
        <begin position="1"/>
        <end position="32"/>
    </location>
</feature>
<organism evidence="2 3">
    <name type="scientific">Actinidia rufa</name>
    <dbReference type="NCBI Taxonomy" id="165716"/>
    <lineage>
        <taxon>Eukaryota</taxon>
        <taxon>Viridiplantae</taxon>
        <taxon>Streptophyta</taxon>
        <taxon>Embryophyta</taxon>
        <taxon>Tracheophyta</taxon>
        <taxon>Spermatophyta</taxon>
        <taxon>Magnoliopsida</taxon>
        <taxon>eudicotyledons</taxon>
        <taxon>Gunneridae</taxon>
        <taxon>Pentapetalae</taxon>
        <taxon>asterids</taxon>
        <taxon>Ericales</taxon>
        <taxon>Actinidiaceae</taxon>
        <taxon>Actinidia</taxon>
    </lineage>
</organism>
<accession>A0A7J0DAT5</accession>
<evidence type="ECO:0000313" key="2">
    <source>
        <dbReference type="EMBL" id="GFS30271.1"/>
    </source>
</evidence>
<proteinExistence type="predicted"/>
<dbReference type="EMBL" id="BJWL01000108">
    <property type="protein sequence ID" value="GFS30271.1"/>
    <property type="molecule type" value="Genomic_DNA"/>
</dbReference>
<reference evidence="3" key="1">
    <citation type="submission" date="2019-07" db="EMBL/GenBank/DDBJ databases">
        <title>De Novo Assembly of kiwifruit Actinidia rufa.</title>
        <authorList>
            <person name="Sugita-Konishi S."/>
            <person name="Sato K."/>
            <person name="Mori E."/>
            <person name="Abe Y."/>
            <person name="Kisaki G."/>
            <person name="Hamano K."/>
            <person name="Suezawa K."/>
            <person name="Otani M."/>
            <person name="Fukuda T."/>
            <person name="Manabe T."/>
            <person name="Gomi K."/>
            <person name="Tabuchi M."/>
            <person name="Akimitsu K."/>
            <person name="Kataoka I."/>
        </authorList>
    </citation>
    <scope>NUCLEOTIDE SEQUENCE [LARGE SCALE GENOMIC DNA]</scope>
    <source>
        <strain evidence="3">cv. Fuchu</strain>
    </source>
</reference>
<evidence type="ECO:0000256" key="1">
    <source>
        <dbReference type="SAM" id="MobiDB-lite"/>
    </source>
</evidence>
<keyword evidence="3" id="KW-1185">Reference proteome</keyword>
<gene>
    <name evidence="2" type="ORF">Acr_00g0011120</name>
</gene>
<name>A0A7J0DAT5_9ERIC</name>
<comment type="caution">
    <text evidence="2">The sequence shown here is derived from an EMBL/GenBank/DDBJ whole genome shotgun (WGS) entry which is preliminary data.</text>
</comment>
<dbReference type="AlphaFoldDB" id="A0A7J0DAT5"/>
<dbReference type="GO" id="GO:0005634">
    <property type="term" value="C:nucleus"/>
    <property type="evidence" value="ECO:0007669"/>
    <property type="project" value="TreeGrafter"/>
</dbReference>
<dbReference type="PANTHER" id="PTHR33873:SF15">
    <property type="entry name" value="TRANSCRIPTION FACTOR VOZ2"/>
    <property type="match status" value="1"/>
</dbReference>
<dbReference type="GO" id="GO:0045893">
    <property type="term" value="P:positive regulation of DNA-templated transcription"/>
    <property type="evidence" value="ECO:0007669"/>
    <property type="project" value="TreeGrafter"/>
</dbReference>
<dbReference type="GO" id="GO:0048578">
    <property type="term" value="P:positive regulation of long-day photoperiodism, flowering"/>
    <property type="evidence" value="ECO:0007669"/>
    <property type="project" value="InterPro"/>
</dbReference>
<evidence type="ECO:0000313" key="3">
    <source>
        <dbReference type="Proteomes" id="UP000585474"/>
    </source>
</evidence>